<evidence type="ECO:0008006" key="4">
    <source>
        <dbReference type="Google" id="ProtNLM"/>
    </source>
</evidence>
<dbReference type="Proteomes" id="UP000005317">
    <property type="component" value="Unassembled WGS sequence"/>
</dbReference>
<evidence type="ECO:0000313" key="3">
    <source>
        <dbReference type="Proteomes" id="UP000005317"/>
    </source>
</evidence>
<dbReference type="OrthoDB" id="9788733at2"/>
<evidence type="ECO:0000256" key="1">
    <source>
        <dbReference type="SAM" id="SignalP"/>
    </source>
</evidence>
<accession>A0A656HEX8</accession>
<reference evidence="3" key="1">
    <citation type="journal article" date="2011" name="Stand. Genomic Sci.">
        <title>Genome sequence of the filamentous, gliding Thiothrix nivea neotype strain (JP2(T)).</title>
        <authorList>
            <person name="Lapidus A."/>
            <person name="Nolan M."/>
            <person name="Lucas S."/>
            <person name="Glavina Del Rio T."/>
            <person name="Tice H."/>
            <person name="Cheng J.F."/>
            <person name="Tapia R."/>
            <person name="Han C."/>
            <person name="Goodwin L."/>
            <person name="Pitluck S."/>
            <person name="Liolios K."/>
            <person name="Pagani I."/>
            <person name="Ivanova N."/>
            <person name="Huntemann M."/>
            <person name="Mavromatis K."/>
            <person name="Mikhailova N."/>
            <person name="Pati A."/>
            <person name="Chen A."/>
            <person name="Palaniappan K."/>
            <person name="Land M."/>
            <person name="Brambilla E.M."/>
            <person name="Rohde M."/>
            <person name="Abt B."/>
            <person name="Verbarg S."/>
            <person name="Goker M."/>
            <person name="Bristow J."/>
            <person name="Eisen J.A."/>
            <person name="Markowitz V."/>
            <person name="Hugenholtz P."/>
            <person name="Kyrpides N.C."/>
            <person name="Klenk H.P."/>
            <person name="Woyke T."/>
        </authorList>
    </citation>
    <scope>NUCLEOTIDE SEQUENCE [LARGE SCALE GENOMIC DNA]</scope>
    <source>
        <strain evidence="3">ATCC 35100 / DSM 5205 / JP2</strain>
    </source>
</reference>
<keyword evidence="3" id="KW-1185">Reference proteome</keyword>
<dbReference type="SUPFAM" id="SSF56935">
    <property type="entry name" value="Porins"/>
    <property type="match status" value="1"/>
</dbReference>
<dbReference type="InterPro" id="IPR010870">
    <property type="entry name" value="Porin_O/P"/>
</dbReference>
<dbReference type="RefSeq" id="WP_002709378.1">
    <property type="nucleotide sequence ID" value="NZ_JH651384.1"/>
</dbReference>
<feature type="chain" id="PRO_5024788293" description="Porin" evidence="1">
    <location>
        <begin position="20"/>
        <end position="404"/>
    </location>
</feature>
<dbReference type="AlphaFoldDB" id="A0A656HEX8"/>
<dbReference type="Pfam" id="PF07396">
    <property type="entry name" value="Porin_O_P"/>
    <property type="match status" value="1"/>
</dbReference>
<keyword evidence="1" id="KW-0732">Signal</keyword>
<organism evidence="2 3">
    <name type="scientific">Thiothrix nivea (strain ATCC 35100 / DSM 5205 / JP2)</name>
    <dbReference type="NCBI Taxonomy" id="870187"/>
    <lineage>
        <taxon>Bacteria</taxon>
        <taxon>Pseudomonadati</taxon>
        <taxon>Pseudomonadota</taxon>
        <taxon>Gammaproteobacteria</taxon>
        <taxon>Thiotrichales</taxon>
        <taxon>Thiotrichaceae</taxon>
        <taxon>Thiothrix</taxon>
    </lineage>
</organism>
<gene>
    <name evidence="2" type="ORF">Thini_2952</name>
</gene>
<dbReference type="EMBL" id="JH651384">
    <property type="protein sequence ID" value="EIJ35478.1"/>
    <property type="molecule type" value="Genomic_DNA"/>
</dbReference>
<proteinExistence type="predicted"/>
<dbReference type="InterPro" id="IPR023614">
    <property type="entry name" value="Porin_dom_sf"/>
</dbReference>
<name>A0A656HEX8_THINJ</name>
<sequence precursor="true">MRRLLTSISLLALPLGASAHGSAPTPADHHASATNDSHSTIGAAASITWNSRGAADSNGLWRIPGVMMGGHALPAEKGSTVDDAILWGSHRLGEQTRVSAKVGVHNDGTTQVELESLALDYTPATHKPVTVSAGLLEPAFSHAAHHHPSLDTFADSTLLADAFWGRSIHDTGVRLAGKPTSNSEIGVEVWNGDFFPATSGEGAQDVYAKLSHERAGWNMEGGVWAMQTDAVKRSDDRYFSTDHSHTPSGVTLTDVRFTGNTQMAGSWFNITAPKQHGIEAALRYEAAQAQSSGTLSDTTRQAAYDSDHLAYAVTPSVSYGKLQLSYRLEKLSLENKLSGNGAQVLADEANLVNDANPKRQTLQLNWQINRNVAARAAYIKDDTLTTSDNRVSVGLTWQDTLYEK</sequence>
<protein>
    <recommendedName>
        <fullName evidence="4">Porin</fullName>
    </recommendedName>
</protein>
<dbReference type="Gene3D" id="2.40.160.10">
    <property type="entry name" value="Porin"/>
    <property type="match status" value="1"/>
</dbReference>
<feature type="signal peptide" evidence="1">
    <location>
        <begin position="1"/>
        <end position="19"/>
    </location>
</feature>
<evidence type="ECO:0000313" key="2">
    <source>
        <dbReference type="EMBL" id="EIJ35478.1"/>
    </source>
</evidence>